<comment type="caution">
    <text evidence="2">The sequence shown here is derived from an EMBL/GenBank/DDBJ whole genome shotgun (WGS) entry which is preliminary data.</text>
</comment>
<organism evidence="2 3">
    <name type="scientific">Collybia nuda</name>
    <dbReference type="NCBI Taxonomy" id="64659"/>
    <lineage>
        <taxon>Eukaryota</taxon>
        <taxon>Fungi</taxon>
        <taxon>Dikarya</taxon>
        <taxon>Basidiomycota</taxon>
        <taxon>Agaricomycotina</taxon>
        <taxon>Agaricomycetes</taxon>
        <taxon>Agaricomycetidae</taxon>
        <taxon>Agaricales</taxon>
        <taxon>Tricholomatineae</taxon>
        <taxon>Clitocybaceae</taxon>
        <taxon>Collybia</taxon>
    </lineage>
</organism>
<protein>
    <submittedName>
        <fullName evidence="2">Uncharacterized protein</fullName>
    </submittedName>
</protein>
<gene>
    <name evidence="2" type="ORF">BDZ94DRAFT_1277272</name>
</gene>
<dbReference type="AlphaFoldDB" id="A0A9P5XQN9"/>
<evidence type="ECO:0000313" key="3">
    <source>
        <dbReference type="Proteomes" id="UP000807353"/>
    </source>
</evidence>
<evidence type="ECO:0000313" key="2">
    <source>
        <dbReference type="EMBL" id="KAF9455793.1"/>
    </source>
</evidence>
<feature type="region of interest" description="Disordered" evidence="1">
    <location>
        <begin position="347"/>
        <end position="399"/>
    </location>
</feature>
<dbReference type="OrthoDB" id="2669066at2759"/>
<evidence type="ECO:0000256" key="1">
    <source>
        <dbReference type="SAM" id="MobiDB-lite"/>
    </source>
</evidence>
<reference evidence="2" key="1">
    <citation type="submission" date="2020-11" db="EMBL/GenBank/DDBJ databases">
        <authorList>
            <consortium name="DOE Joint Genome Institute"/>
            <person name="Ahrendt S."/>
            <person name="Riley R."/>
            <person name="Andreopoulos W."/>
            <person name="Labutti K."/>
            <person name="Pangilinan J."/>
            <person name="Ruiz-Duenas F.J."/>
            <person name="Barrasa J.M."/>
            <person name="Sanchez-Garcia M."/>
            <person name="Camarero S."/>
            <person name="Miyauchi S."/>
            <person name="Serrano A."/>
            <person name="Linde D."/>
            <person name="Babiker R."/>
            <person name="Drula E."/>
            <person name="Ayuso-Fernandez I."/>
            <person name="Pacheco R."/>
            <person name="Padilla G."/>
            <person name="Ferreira P."/>
            <person name="Barriuso J."/>
            <person name="Kellner H."/>
            <person name="Castanera R."/>
            <person name="Alfaro M."/>
            <person name="Ramirez L."/>
            <person name="Pisabarro A.G."/>
            <person name="Kuo A."/>
            <person name="Tritt A."/>
            <person name="Lipzen A."/>
            <person name="He G."/>
            <person name="Yan M."/>
            <person name="Ng V."/>
            <person name="Cullen D."/>
            <person name="Martin F."/>
            <person name="Rosso M.-N."/>
            <person name="Henrissat B."/>
            <person name="Hibbett D."/>
            <person name="Martinez A.T."/>
            <person name="Grigoriev I.V."/>
        </authorList>
    </citation>
    <scope>NUCLEOTIDE SEQUENCE</scope>
    <source>
        <strain evidence="2">CBS 247.69</strain>
    </source>
</reference>
<dbReference type="Proteomes" id="UP000807353">
    <property type="component" value="Unassembled WGS sequence"/>
</dbReference>
<accession>A0A9P5XQN9</accession>
<sequence length="399" mass="43143">MECGGMSWGHTDLFGRGIKYRASLHLILSSLSLFSHTYSTLLNQNMVKGTSGSGGMSVDGPFLYAISQYIKDSAEALSSDNTFREVDSLEKWVKLINRKTATACVTHRLTPSFTNASKLVGQVYGALTPGSLVVTKDLGGTSELNAMALVRNAGGKILENTSGGFRYSGTEFIGFANTFHFWPPPLYTADEVESSSDAWTVTIPKSWGASEFAEWLDKFPEESAAAVFRLFDKTGALTDTTLIRIRGTAPTDRVNQTWHGAECKWSPRCSLCWQGFPQVEPHLHTKCPLLVTMNKVRAREGVMPIKVKDGKLVFQDTPVAIDVGKEIKKLTDTVGKINLRVKTLEGKAKGEKRKGGEQKAGPLKKPKPTKKGGEPKGKGPKGKGGGKGDNGKGKGKATA</sequence>
<keyword evidence="3" id="KW-1185">Reference proteome</keyword>
<name>A0A9P5XQN9_9AGAR</name>
<proteinExistence type="predicted"/>
<dbReference type="EMBL" id="MU150519">
    <property type="protein sequence ID" value="KAF9455793.1"/>
    <property type="molecule type" value="Genomic_DNA"/>
</dbReference>
<feature type="compositionally biased region" description="Basic and acidic residues" evidence="1">
    <location>
        <begin position="347"/>
        <end position="357"/>
    </location>
</feature>